<dbReference type="SMART" id="SM00860">
    <property type="entry name" value="SMI1_KNR4"/>
    <property type="match status" value="1"/>
</dbReference>
<dbReference type="EMBL" id="CP157940">
    <property type="protein sequence ID" value="XBS52363.1"/>
    <property type="molecule type" value="Genomic_DNA"/>
</dbReference>
<protein>
    <submittedName>
        <fullName evidence="2">SMI1/KNR4 family protein</fullName>
    </submittedName>
</protein>
<evidence type="ECO:0000313" key="2">
    <source>
        <dbReference type="EMBL" id="XBS52363.1"/>
    </source>
</evidence>
<proteinExistence type="predicted"/>
<dbReference type="InterPro" id="IPR018958">
    <property type="entry name" value="Knr4/Smi1-like_dom"/>
</dbReference>
<dbReference type="InterPro" id="IPR037883">
    <property type="entry name" value="Knr4/Smi1-like_sf"/>
</dbReference>
<name>A0AAU7PJ86_9FIRM</name>
<gene>
    <name evidence="2" type="ORF">ABFV83_10975</name>
</gene>
<evidence type="ECO:0000259" key="1">
    <source>
        <dbReference type="SMART" id="SM00860"/>
    </source>
</evidence>
<feature type="domain" description="Knr4/Smi1-like" evidence="1">
    <location>
        <begin position="19"/>
        <end position="129"/>
    </location>
</feature>
<dbReference type="SUPFAM" id="SSF160631">
    <property type="entry name" value="SMI1/KNR4-like"/>
    <property type="match status" value="1"/>
</dbReference>
<reference evidence="2" key="1">
    <citation type="submission" date="2024-06" db="EMBL/GenBank/DDBJ databases">
        <title>Lacrimispora cavernae sp. nov., a novel anaerobe isolated from bat guano pile inside a cave.</title>
        <authorList>
            <person name="Miller S.L."/>
            <person name="Lu N."/>
            <person name="King J."/>
            <person name="Sankaranarayanan K."/>
            <person name="Lawson P.A."/>
        </authorList>
    </citation>
    <scope>NUCLEOTIDE SEQUENCE</scope>
    <source>
        <strain evidence="2">BS-2</strain>
    </source>
</reference>
<accession>A0AAU7PJ86</accession>
<dbReference type="AlphaFoldDB" id="A0AAU7PJ86"/>
<dbReference type="Pfam" id="PF09346">
    <property type="entry name" value="SMI1_KNR4"/>
    <property type="match status" value="1"/>
</dbReference>
<organism evidence="2">
    <name type="scientific">Lacrimispora sp. BS-2</name>
    <dbReference type="NCBI Taxonomy" id="3151850"/>
    <lineage>
        <taxon>Bacteria</taxon>
        <taxon>Bacillati</taxon>
        <taxon>Bacillota</taxon>
        <taxon>Clostridia</taxon>
        <taxon>Lachnospirales</taxon>
        <taxon>Lachnospiraceae</taxon>
        <taxon>Lacrimispora</taxon>
    </lineage>
</organism>
<sequence>MDFFDRDIFKDFNFQKEEQNTESQICKAELDMGIKFPEELRRILLLYNGGSGEIGDCYLDLWSLEDIVDFYQENMEAEENNLVPFASDGCGMAFALKKDSSEIRVIPMDSLEYKYSKECSNNFDKFIHDMYSGNIFKY</sequence>
<dbReference type="RefSeq" id="WP_349943821.1">
    <property type="nucleotide sequence ID" value="NZ_CP157940.1"/>
</dbReference>
<dbReference type="Gene3D" id="3.40.1580.10">
    <property type="entry name" value="SMI1/KNR4-like"/>
    <property type="match status" value="1"/>
</dbReference>